<dbReference type="PANTHER" id="PTHR43792:SF1">
    <property type="entry name" value="N-ACETYLTRANSFERASE DOMAIN-CONTAINING PROTEIN"/>
    <property type="match status" value="1"/>
</dbReference>
<dbReference type="PROSITE" id="PS51186">
    <property type="entry name" value="GNAT"/>
    <property type="match status" value="1"/>
</dbReference>
<dbReference type="Gene3D" id="3.40.630.30">
    <property type="match status" value="1"/>
</dbReference>
<organism evidence="2 3">
    <name type="scientific">Sporosarcina globispora</name>
    <name type="common">Bacillus globisporus</name>
    <dbReference type="NCBI Taxonomy" id="1459"/>
    <lineage>
        <taxon>Bacteria</taxon>
        <taxon>Bacillati</taxon>
        <taxon>Bacillota</taxon>
        <taxon>Bacilli</taxon>
        <taxon>Bacillales</taxon>
        <taxon>Caryophanaceae</taxon>
        <taxon>Sporosarcina</taxon>
    </lineage>
</organism>
<dbReference type="Proteomes" id="UP000037109">
    <property type="component" value="Unassembled WGS sequence"/>
</dbReference>
<dbReference type="Pfam" id="PF13302">
    <property type="entry name" value="Acetyltransf_3"/>
    <property type="match status" value="1"/>
</dbReference>
<dbReference type="PANTHER" id="PTHR43792">
    <property type="entry name" value="GNAT FAMILY, PUTATIVE (AFU_ORTHOLOGUE AFUA_3G00765)-RELATED-RELATED"/>
    <property type="match status" value="1"/>
</dbReference>
<dbReference type="EMBL" id="LGUF01000007">
    <property type="protein sequence ID" value="KON88566.1"/>
    <property type="molecule type" value="Genomic_DNA"/>
</dbReference>
<evidence type="ECO:0000259" key="1">
    <source>
        <dbReference type="PROSITE" id="PS51186"/>
    </source>
</evidence>
<dbReference type="OrthoDB" id="9811523at2"/>
<dbReference type="GO" id="GO:0016747">
    <property type="term" value="F:acyltransferase activity, transferring groups other than amino-acyl groups"/>
    <property type="evidence" value="ECO:0007669"/>
    <property type="project" value="InterPro"/>
</dbReference>
<protein>
    <recommendedName>
        <fullName evidence="1">N-acetyltransferase domain-containing protein</fullName>
    </recommendedName>
</protein>
<dbReference type="InterPro" id="IPR051531">
    <property type="entry name" value="N-acetyltransferase"/>
</dbReference>
<evidence type="ECO:0000313" key="3">
    <source>
        <dbReference type="Proteomes" id="UP000037109"/>
    </source>
</evidence>
<keyword evidence="3" id="KW-1185">Reference proteome</keyword>
<dbReference type="AlphaFoldDB" id="A0A0M0GGK6"/>
<dbReference type="STRING" id="1459.AF332_18315"/>
<dbReference type="InterPro" id="IPR016181">
    <property type="entry name" value="Acyl_CoA_acyltransferase"/>
</dbReference>
<dbReference type="RefSeq" id="WP_053435944.1">
    <property type="nucleotide sequence ID" value="NZ_LGUF01000007.1"/>
</dbReference>
<proteinExistence type="predicted"/>
<accession>A0A0M0GGK6</accession>
<dbReference type="PATRIC" id="fig|1459.3.peg.4030"/>
<reference evidence="3" key="1">
    <citation type="submission" date="2015-07" db="EMBL/GenBank/DDBJ databases">
        <title>Fjat-10036 dsm4.</title>
        <authorList>
            <person name="Liu B."/>
            <person name="Wang J."/>
            <person name="Zhu Y."/>
            <person name="Liu G."/>
            <person name="Chen Q."/>
            <person name="Chen Z."/>
            <person name="Lan J."/>
            <person name="Che J."/>
            <person name="Ge C."/>
            <person name="Shi H."/>
            <person name="Pan Z."/>
            <person name="Liu X."/>
        </authorList>
    </citation>
    <scope>NUCLEOTIDE SEQUENCE [LARGE SCALE GENOMIC DNA]</scope>
    <source>
        <strain evidence="3">DSM 4</strain>
    </source>
</reference>
<comment type="caution">
    <text evidence="2">The sequence shown here is derived from an EMBL/GenBank/DDBJ whole genome shotgun (WGS) entry which is preliminary data.</text>
</comment>
<feature type="domain" description="N-acetyltransferase" evidence="1">
    <location>
        <begin position="11"/>
        <end position="168"/>
    </location>
</feature>
<gene>
    <name evidence="2" type="ORF">AF332_18315</name>
</gene>
<evidence type="ECO:0000313" key="2">
    <source>
        <dbReference type="EMBL" id="KON88566.1"/>
    </source>
</evidence>
<sequence>MDNPVIITERLILRKMTPDDTGKLMEIFSDTVAMRYYPSTKNESETMEWVKWTQKNYDEYGVGLWIVEDKVTGEFLGQCGIVPQEVDGVIEMEIGYLFVRRLWGNGYATEAALACKNFGFERLKLNKMVSLPDVNNIPSTKVAERIGMQVIKTINKWGKEVYVYSVSI</sequence>
<dbReference type="SUPFAM" id="SSF55729">
    <property type="entry name" value="Acyl-CoA N-acyltransferases (Nat)"/>
    <property type="match status" value="1"/>
</dbReference>
<dbReference type="InterPro" id="IPR000182">
    <property type="entry name" value="GNAT_dom"/>
</dbReference>
<name>A0A0M0GGK6_SPOGL</name>